<dbReference type="RefSeq" id="WP_349297432.1">
    <property type="nucleotide sequence ID" value="NZ_JBEDNQ010000003.1"/>
</dbReference>
<comment type="similarity">
    <text evidence="1 6">Belongs to the metallo-dependent hydrolases superfamily. Adenine deaminase family.</text>
</comment>
<dbReference type="SUPFAM" id="SSF51556">
    <property type="entry name" value="Metallo-dependent hydrolases"/>
    <property type="match status" value="1"/>
</dbReference>
<dbReference type="Pfam" id="PF13382">
    <property type="entry name" value="Adenine_deam_C"/>
    <property type="match status" value="1"/>
</dbReference>
<sequence length="575" mass="60546">MTPRISGTLLLRGGSVVSIHTGETFRADVLLDGERIRAVLAPGAAELVAPEELDVTGRLVVPGYVDAHMHVESSLVPPAEFEALTLHRGTTTVLADPHEIVNVTGRDGMAWMIDQARDLRQDIRWAVPSCVPSLHGFETAGADLDAGDIAEMLTWDGVTTLGEVMDYRAVIGGDPRTLAIIDAARRAGVRLDGHCPHISGADLNEYLWAGIDSDHTKNSPAVTVEKARLGMVMMLQEKCLRPELVEALLALPVLPDFCLVSDDVAPDAALDHGHLDHLAGVALACGLPPLVALRALTLHPARRLGLDDRGVVAPGRRADLVVLRDLGSFVPEAVVCRGGLVDGPGSGRPGDAAPPADNPFAGTVRLPTGTTDAGWRTDLPDGEHVFRALRVNPVDTYTEPDEVVLPVRDGLVGWEGRCAVVTVVERHTGAASRRTAPVLGFAPGPGAFATTYAHDSHNLTVVATSGAALTEAAGRVAAAGGGIALVRDGHPAVELPLPVGGVMSDRPAAEVADAAREIRSAVRAWGWDHANPFMSLTTLTLPVSPAVKITDRGLVRVVERAWEPALAGSTERDRA</sequence>
<evidence type="ECO:0000313" key="10">
    <source>
        <dbReference type="Proteomes" id="UP001494902"/>
    </source>
</evidence>
<protein>
    <recommendedName>
        <fullName evidence="2 6">Adenine deaminase</fullName>
        <shortName evidence="6">Adenase</shortName>
        <shortName evidence="6">Adenine aminase</shortName>
        <ecNumber evidence="2 6">3.5.4.2</ecNumber>
    </recommendedName>
</protein>
<dbReference type="EC" id="3.5.4.2" evidence="2 6"/>
<evidence type="ECO:0000256" key="4">
    <source>
        <dbReference type="ARBA" id="ARBA00023211"/>
    </source>
</evidence>
<keyword evidence="10" id="KW-1185">Reference proteome</keyword>
<organism evidence="9 10">
    <name type="scientific">Pseudonocardia nematodicida</name>
    <dbReference type="NCBI Taxonomy" id="1206997"/>
    <lineage>
        <taxon>Bacteria</taxon>
        <taxon>Bacillati</taxon>
        <taxon>Actinomycetota</taxon>
        <taxon>Actinomycetes</taxon>
        <taxon>Pseudonocardiales</taxon>
        <taxon>Pseudonocardiaceae</taxon>
        <taxon>Pseudonocardia</taxon>
    </lineage>
</organism>
<feature type="domain" description="Amidohydrolase-related" evidence="7">
    <location>
        <begin position="59"/>
        <end position="341"/>
    </location>
</feature>
<evidence type="ECO:0000256" key="6">
    <source>
        <dbReference type="HAMAP-Rule" id="MF_01518"/>
    </source>
</evidence>
<dbReference type="Gene3D" id="2.30.40.10">
    <property type="entry name" value="Urease, subunit C, domain 1"/>
    <property type="match status" value="1"/>
</dbReference>
<evidence type="ECO:0000256" key="1">
    <source>
        <dbReference type="ARBA" id="ARBA00006773"/>
    </source>
</evidence>
<dbReference type="InterPro" id="IPR026912">
    <property type="entry name" value="Adenine_deam_C"/>
</dbReference>
<evidence type="ECO:0000313" key="9">
    <source>
        <dbReference type="EMBL" id="MEQ3550336.1"/>
    </source>
</evidence>
<keyword evidence="3 6" id="KW-0378">Hydrolase</keyword>
<dbReference type="HAMAP" id="MF_01518">
    <property type="entry name" value="Adenine_deamin"/>
    <property type="match status" value="1"/>
</dbReference>
<reference evidence="9 10" key="1">
    <citation type="submission" date="2024-03" db="EMBL/GenBank/DDBJ databases">
        <title>Draft genome sequence of Pseudonocardia nematodicida JCM 31783.</title>
        <authorList>
            <person name="Butdee W."/>
            <person name="Duangmal K."/>
        </authorList>
    </citation>
    <scope>NUCLEOTIDE SEQUENCE [LARGE SCALE GENOMIC DNA]</scope>
    <source>
        <strain evidence="9 10">JCM 31783</strain>
    </source>
</reference>
<keyword evidence="4 6" id="KW-0464">Manganese</keyword>
<dbReference type="InterPro" id="IPR006679">
    <property type="entry name" value="Adenine_deam"/>
</dbReference>
<dbReference type="InterPro" id="IPR032466">
    <property type="entry name" value="Metal_Hydrolase"/>
</dbReference>
<comment type="caution">
    <text evidence="9">The sequence shown here is derived from an EMBL/GenBank/DDBJ whole genome shotgun (WGS) entry which is preliminary data.</text>
</comment>
<dbReference type="EMBL" id="JBEDNQ010000003">
    <property type="protein sequence ID" value="MEQ3550336.1"/>
    <property type="molecule type" value="Genomic_DNA"/>
</dbReference>
<gene>
    <name evidence="6" type="primary">ade</name>
    <name evidence="9" type="ORF">WIS52_07625</name>
</gene>
<evidence type="ECO:0000256" key="5">
    <source>
        <dbReference type="ARBA" id="ARBA00047720"/>
    </source>
</evidence>
<dbReference type="Gene3D" id="3.20.20.140">
    <property type="entry name" value="Metal-dependent hydrolases"/>
    <property type="match status" value="1"/>
</dbReference>
<dbReference type="Proteomes" id="UP001494902">
    <property type="component" value="Unassembled WGS sequence"/>
</dbReference>
<name>A0ABV1K768_9PSEU</name>
<accession>A0ABV1K768</accession>
<feature type="domain" description="Adenine deaminase C-terminal" evidence="8">
    <location>
        <begin position="396"/>
        <end position="559"/>
    </location>
</feature>
<comment type="catalytic activity">
    <reaction evidence="5 6">
        <text>adenine + H2O + H(+) = hypoxanthine + NH4(+)</text>
        <dbReference type="Rhea" id="RHEA:23688"/>
        <dbReference type="ChEBI" id="CHEBI:15377"/>
        <dbReference type="ChEBI" id="CHEBI:15378"/>
        <dbReference type="ChEBI" id="CHEBI:16708"/>
        <dbReference type="ChEBI" id="CHEBI:17368"/>
        <dbReference type="ChEBI" id="CHEBI:28938"/>
        <dbReference type="EC" id="3.5.4.2"/>
    </reaction>
</comment>
<evidence type="ECO:0000256" key="2">
    <source>
        <dbReference type="ARBA" id="ARBA00012782"/>
    </source>
</evidence>
<evidence type="ECO:0000256" key="3">
    <source>
        <dbReference type="ARBA" id="ARBA00022801"/>
    </source>
</evidence>
<comment type="cofactor">
    <cofactor evidence="6">
        <name>Mn(2+)</name>
        <dbReference type="ChEBI" id="CHEBI:29035"/>
    </cofactor>
</comment>
<dbReference type="SUPFAM" id="SSF51338">
    <property type="entry name" value="Composite domain of metallo-dependent hydrolases"/>
    <property type="match status" value="1"/>
</dbReference>
<proteinExistence type="inferred from homology"/>
<evidence type="ECO:0000259" key="8">
    <source>
        <dbReference type="Pfam" id="PF13382"/>
    </source>
</evidence>
<dbReference type="InterPro" id="IPR011059">
    <property type="entry name" value="Metal-dep_hydrolase_composite"/>
</dbReference>
<dbReference type="Pfam" id="PF01979">
    <property type="entry name" value="Amidohydro_1"/>
    <property type="match status" value="1"/>
</dbReference>
<dbReference type="InterPro" id="IPR006680">
    <property type="entry name" value="Amidohydro-rel"/>
</dbReference>
<dbReference type="PANTHER" id="PTHR11113:SF2">
    <property type="entry name" value="ADENINE DEAMINASE"/>
    <property type="match status" value="1"/>
</dbReference>
<dbReference type="PANTHER" id="PTHR11113">
    <property type="entry name" value="N-ACETYLGLUCOSAMINE-6-PHOSPHATE DEACETYLASE"/>
    <property type="match status" value="1"/>
</dbReference>
<evidence type="ECO:0000259" key="7">
    <source>
        <dbReference type="Pfam" id="PF01979"/>
    </source>
</evidence>